<evidence type="ECO:0000313" key="2">
    <source>
        <dbReference type="EMBL" id="VAI83133.1"/>
    </source>
</evidence>
<feature type="compositionally biased region" description="Acidic residues" evidence="1">
    <location>
        <begin position="21"/>
        <end position="37"/>
    </location>
</feature>
<dbReference type="Proteomes" id="UP000324705">
    <property type="component" value="Chromosome 7B"/>
</dbReference>
<name>A0A9R0ZSF8_TRITD</name>
<sequence length="156" mass="17183">MAASVREGAAAAAAAGHAVDDYDVSDGEMDVDVDVEAGSELQHAGGAGDDGRRDGDGDDEYALLTRITDTSAAEARAGKDIQGIPWERLQITRQDYRKARLEQYKNYENFPQSGELMDKLCKQVESSSKYYEFQYNTRIVKPSILHFQVSCHLSSV</sequence>
<evidence type="ECO:0000256" key="1">
    <source>
        <dbReference type="SAM" id="MobiDB-lite"/>
    </source>
</evidence>
<dbReference type="PANTHER" id="PTHR43991">
    <property type="entry name" value="WD REPEAT PROTEIN (AFU_ORTHOLOGUE AFUA_8G05640)-RELATED"/>
    <property type="match status" value="1"/>
</dbReference>
<accession>A0A9R0ZSF8</accession>
<dbReference type="Gramene" id="TRITD7Bv1G012830.1">
    <property type="protein sequence ID" value="TRITD7Bv1G012830.1"/>
    <property type="gene ID" value="TRITD7Bv1G012830"/>
</dbReference>
<reference evidence="2 3" key="1">
    <citation type="submission" date="2017-09" db="EMBL/GenBank/DDBJ databases">
        <authorList>
            <consortium name="International Durum Wheat Genome Sequencing Consortium (IDWGSC)"/>
            <person name="Milanesi L."/>
        </authorList>
    </citation>
    <scope>NUCLEOTIDE SEQUENCE [LARGE SCALE GENOMIC DNA]</scope>
    <source>
        <strain evidence="3">cv. Svevo</strain>
    </source>
</reference>
<feature type="region of interest" description="Disordered" evidence="1">
    <location>
        <begin position="13"/>
        <end position="60"/>
    </location>
</feature>
<organism evidence="2 3">
    <name type="scientific">Triticum turgidum subsp. durum</name>
    <name type="common">Durum wheat</name>
    <name type="synonym">Triticum durum</name>
    <dbReference type="NCBI Taxonomy" id="4567"/>
    <lineage>
        <taxon>Eukaryota</taxon>
        <taxon>Viridiplantae</taxon>
        <taxon>Streptophyta</taxon>
        <taxon>Embryophyta</taxon>
        <taxon>Tracheophyta</taxon>
        <taxon>Spermatophyta</taxon>
        <taxon>Magnoliopsida</taxon>
        <taxon>Liliopsida</taxon>
        <taxon>Poales</taxon>
        <taxon>Poaceae</taxon>
        <taxon>BOP clade</taxon>
        <taxon>Pooideae</taxon>
        <taxon>Triticodae</taxon>
        <taxon>Triticeae</taxon>
        <taxon>Triticinae</taxon>
        <taxon>Triticum</taxon>
    </lineage>
</organism>
<evidence type="ECO:0000313" key="3">
    <source>
        <dbReference type="Proteomes" id="UP000324705"/>
    </source>
</evidence>
<dbReference type="PANTHER" id="PTHR43991:SF21">
    <property type="entry name" value="GAMYB-BINDING PROTEIN"/>
    <property type="match status" value="1"/>
</dbReference>
<protein>
    <submittedName>
        <fullName evidence="2">Uncharacterized protein</fullName>
    </submittedName>
</protein>
<proteinExistence type="predicted"/>
<gene>
    <name evidence="2" type="ORF">TRITD_7Bv1G012830</name>
</gene>
<keyword evidence="3" id="KW-1185">Reference proteome</keyword>
<dbReference type="EMBL" id="LT934124">
    <property type="protein sequence ID" value="VAI83133.1"/>
    <property type="molecule type" value="Genomic_DNA"/>
</dbReference>
<dbReference type="AlphaFoldDB" id="A0A9R0ZSF8"/>